<dbReference type="Pfam" id="PF00078">
    <property type="entry name" value="RVT_1"/>
    <property type="match status" value="1"/>
</dbReference>
<evidence type="ECO:0000313" key="1">
    <source>
        <dbReference type="EMBL" id="CAB4008802.1"/>
    </source>
</evidence>
<dbReference type="Pfam" id="PF19193">
    <property type="entry name" value="Tectonin"/>
    <property type="match status" value="1"/>
</dbReference>
<dbReference type="Proteomes" id="UP001152795">
    <property type="component" value="Unassembled WGS sequence"/>
</dbReference>
<dbReference type="PROSITE" id="PS50878">
    <property type="entry name" value="RT_POL"/>
    <property type="match status" value="1"/>
</dbReference>
<organism evidence="1 2">
    <name type="scientific">Paramuricea clavata</name>
    <name type="common">Red gorgonian</name>
    <name type="synonym">Violescent sea-whip</name>
    <dbReference type="NCBI Taxonomy" id="317549"/>
    <lineage>
        <taxon>Eukaryota</taxon>
        <taxon>Metazoa</taxon>
        <taxon>Cnidaria</taxon>
        <taxon>Anthozoa</taxon>
        <taxon>Octocorallia</taxon>
        <taxon>Malacalcyonacea</taxon>
        <taxon>Plexauridae</taxon>
        <taxon>Paramuricea</taxon>
    </lineage>
</organism>
<dbReference type="InterPro" id="IPR006624">
    <property type="entry name" value="Beta-propeller_rpt_TECPR"/>
</dbReference>
<accession>A0A7D9ILG7</accession>
<gene>
    <name evidence="1" type="ORF">PACLA_8A085675</name>
</gene>
<dbReference type="InterPro" id="IPR000477">
    <property type="entry name" value="RT_dom"/>
</dbReference>
<dbReference type="AlphaFoldDB" id="A0A7D9ILG7"/>
<reference evidence="1" key="1">
    <citation type="submission" date="2020-04" db="EMBL/GenBank/DDBJ databases">
        <authorList>
            <person name="Alioto T."/>
            <person name="Alioto T."/>
            <person name="Gomez Garrido J."/>
        </authorList>
    </citation>
    <scope>NUCLEOTIDE SEQUENCE</scope>
    <source>
        <strain evidence="1">A484AB</strain>
    </source>
</reference>
<feature type="non-terminal residue" evidence="1">
    <location>
        <position position="259"/>
    </location>
</feature>
<sequence length="259" mass="28931">MDIGQLTGVILLDLKKAFDTVNHEVLLKKLNVYGIRGTALQWLRSYLTSRTQYCRINGQLSDPLTVINGIPQGSALGPLLFLICINDLPKCLEHTITNIFADDTQIEASSDNVNVITDKLNHDLENVSAWLSANKLTLNKTKTKYMIIDNVTRQFSHKWKAINKIKITQIDSGGGQTWATRRDKKYIYALQNGTWMRKGGSFTHVTVGKSGTWAVSKALRNFFREGVKPDTPYGNGWLRLDGELQQIDTGSSGVVYGVI</sequence>
<proteinExistence type="predicted"/>
<keyword evidence="2" id="KW-1185">Reference proteome</keyword>
<dbReference type="SUPFAM" id="SSF56672">
    <property type="entry name" value="DNA/RNA polymerases"/>
    <property type="match status" value="1"/>
</dbReference>
<dbReference type="InterPro" id="IPR043502">
    <property type="entry name" value="DNA/RNA_pol_sf"/>
</dbReference>
<dbReference type="PANTHER" id="PTHR33332">
    <property type="entry name" value="REVERSE TRANSCRIPTASE DOMAIN-CONTAINING PROTEIN"/>
    <property type="match status" value="1"/>
</dbReference>
<dbReference type="OrthoDB" id="166585at2759"/>
<evidence type="ECO:0000313" key="2">
    <source>
        <dbReference type="Proteomes" id="UP001152795"/>
    </source>
</evidence>
<comment type="caution">
    <text evidence="1">The sequence shown here is derived from an EMBL/GenBank/DDBJ whole genome shotgun (WGS) entry which is preliminary data.</text>
</comment>
<name>A0A7D9ILG7_PARCT</name>
<dbReference type="EMBL" id="CACRXK020006233">
    <property type="protein sequence ID" value="CAB4008802.1"/>
    <property type="molecule type" value="Genomic_DNA"/>
</dbReference>
<protein>
    <submittedName>
        <fullName evidence="1">Uncharacterized protein</fullName>
    </submittedName>
</protein>